<dbReference type="eggNOG" id="KOG3943">
    <property type="taxonomic scope" value="Eukaryota"/>
</dbReference>
<dbReference type="EMBL" id="KQ971321">
    <property type="protein sequence ID" value="EFA00591.1"/>
    <property type="molecule type" value="Genomic_DNA"/>
</dbReference>
<keyword evidence="5" id="KW-1185">Reference proteome</keyword>
<reference evidence="4 5" key="2">
    <citation type="journal article" date="2010" name="Nucleic Acids Res.">
        <title>BeetleBase in 2010: revisions to provide comprehensive genomic information for Tribolium castaneum.</title>
        <authorList>
            <person name="Kim H.S."/>
            <person name="Murphy T."/>
            <person name="Xia J."/>
            <person name="Caragea D."/>
            <person name="Park Y."/>
            <person name="Beeman R.W."/>
            <person name="Lorenzen M.D."/>
            <person name="Butcher S."/>
            <person name="Manak J.R."/>
            <person name="Brown S.J."/>
        </authorList>
    </citation>
    <scope>GENOME REANNOTATION</scope>
    <source>
        <strain evidence="4 5">Georgia GA2</strain>
    </source>
</reference>
<protein>
    <submittedName>
        <fullName evidence="4">THUMP domain-containing protein 1 homolog-like Protein</fullName>
    </submittedName>
</protein>
<dbReference type="OMA" id="MNEKACV"/>
<dbReference type="OrthoDB" id="367221at2759"/>
<dbReference type="FunFam" id="3.30.2300.10:FF:000001">
    <property type="entry name" value="THUMP domain-containing protein 1"/>
    <property type="match status" value="1"/>
</dbReference>
<dbReference type="Gene3D" id="3.30.2300.10">
    <property type="entry name" value="THUMP superfamily"/>
    <property type="match status" value="1"/>
</dbReference>
<keyword evidence="2" id="KW-0694">RNA-binding</keyword>
<dbReference type="InterPro" id="IPR040183">
    <property type="entry name" value="THUMPD1-like"/>
</dbReference>
<dbReference type="FunCoup" id="D6WGN0">
    <property type="interactions" value="1839"/>
</dbReference>
<evidence type="ECO:0000256" key="1">
    <source>
        <dbReference type="ARBA" id="ARBA00060731"/>
    </source>
</evidence>
<dbReference type="PANTHER" id="PTHR13452:SF10">
    <property type="entry name" value="THUMP DOMAIN-CONTAINING PROTEIN 1"/>
    <property type="match status" value="1"/>
</dbReference>
<dbReference type="KEGG" id="tca:661672"/>
<organism evidence="4 5">
    <name type="scientific">Tribolium castaneum</name>
    <name type="common">Red flour beetle</name>
    <dbReference type="NCBI Taxonomy" id="7070"/>
    <lineage>
        <taxon>Eukaryota</taxon>
        <taxon>Metazoa</taxon>
        <taxon>Ecdysozoa</taxon>
        <taxon>Arthropoda</taxon>
        <taxon>Hexapoda</taxon>
        <taxon>Insecta</taxon>
        <taxon>Pterygota</taxon>
        <taxon>Neoptera</taxon>
        <taxon>Endopterygota</taxon>
        <taxon>Coleoptera</taxon>
        <taxon>Polyphaga</taxon>
        <taxon>Cucujiformia</taxon>
        <taxon>Tenebrionidae</taxon>
        <taxon>Tenebrionidae incertae sedis</taxon>
        <taxon>Tribolium</taxon>
    </lineage>
</organism>
<accession>D6WGN0</accession>
<feature type="domain" description="THUMP" evidence="3">
    <location>
        <begin position="122"/>
        <end position="228"/>
    </location>
</feature>
<gene>
    <name evidence="4" type="primary">AUGUSTUS-3.0.2_03462</name>
    <name evidence="4" type="ORF">TcasGA2_TC003462</name>
</gene>
<dbReference type="PROSITE" id="PS51165">
    <property type="entry name" value="THUMP"/>
    <property type="match status" value="1"/>
</dbReference>
<evidence type="ECO:0000259" key="3">
    <source>
        <dbReference type="PROSITE" id="PS51165"/>
    </source>
</evidence>
<dbReference type="HOGENOM" id="CLU_039352_0_1_1"/>
<evidence type="ECO:0000313" key="4">
    <source>
        <dbReference type="EMBL" id="EFA00591.1"/>
    </source>
</evidence>
<dbReference type="SUPFAM" id="SSF143437">
    <property type="entry name" value="THUMP domain-like"/>
    <property type="match status" value="1"/>
</dbReference>
<dbReference type="SMART" id="SM00981">
    <property type="entry name" value="THUMP"/>
    <property type="match status" value="1"/>
</dbReference>
<dbReference type="GO" id="GO:0006400">
    <property type="term" value="P:tRNA modification"/>
    <property type="evidence" value="ECO:0000318"/>
    <property type="project" value="GO_Central"/>
</dbReference>
<dbReference type="PANTHER" id="PTHR13452">
    <property type="entry name" value="THUMP DOMAIN CONTAINING PROTEIN 1-RELATED"/>
    <property type="match status" value="1"/>
</dbReference>
<sequence length="251" mass="28721">MSKPVVSKQKSKKYYFKKTSNKRLSLDVNLRGFLCSCNNREKDCIKESYNLLNEYADKLYQESNEPEAEQDIDDSLAKEISELKQDKSEKRFQVIESGAKNFLFIRTSLENPVELAEAIIKDVDGSKTQRTKFLLRLIPVEITCKANVSDIVNAFVPLAQKHFVESPQTFCVIFNHRNNNVVSRDEVIKLIAAKVSELRPDHKVDLKEAKVAIIVEVIKGFAFLSVIPDYLKHKKYNLLSLCSQEQVADCN</sequence>
<reference evidence="4 5" key="1">
    <citation type="journal article" date="2008" name="Nature">
        <title>The genome of the model beetle and pest Tribolium castaneum.</title>
        <authorList>
            <consortium name="Tribolium Genome Sequencing Consortium"/>
            <person name="Richards S."/>
            <person name="Gibbs R.A."/>
            <person name="Weinstock G.M."/>
            <person name="Brown S.J."/>
            <person name="Denell R."/>
            <person name="Beeman R.W."/>
            <person name="Gibbs R."/>
            <person name="Beeman R.W."/>
            <person name="Brown S.J."/>
            <person name="Bucher G."/>
            <person name="Friedrich M."/>
            <person name="Grimmelikhuijzen C.J."/>
            <person name="Klingler M."/>
            <person name="Lorenzen M."/>
            <person name="Richards S."/>
            <person name="Roth S."/>
            <person name="Schroder R."/>
            <person name="Tautz D."/>
            <person name="Zdobnov E.M."/>
            <person name="Muzny D."/>
            <person name="Gibbs R.A."/>
            <person name="Weinstock G.M."/>
            <person name="Attaway T."/>
            <person name="Bell S."/>
            <person name="Buhay C.J."/>
            <person name="Chandrabose M.N."/>
            <person name="Chavez D."/>
            <person name="Clerk-Blankenburg K.P."/>
            <person name="Cree A."/>
            <person name="Dao M."/>
            <person name="Davis C."/>
            <person name="Chacko J."/>
            <person name="Dinh H."/>
            <person name="Dugan-Rocha S."/>
            <person name="Fowler G."/>
            <person name="Garner T.T."/>
            <person name="Garnes J."/>
            <person name="Gnirke A."/>
            <person name="Hawes A."/>
            <person name="Hernandez J."/>
            <person name="Hines S."/>
            <person name="Holder M."/>
            <person name="Hume J."/>
            <person name="Jhangiani S.N."/>
            <person name="Joshi V."/>
            <person name="Khan Z.M."/>
            <person name="Jackson L."/>
            <person name="Kovar C."/>
            <person name="Kowis A."/>
            <person name="Lee S."/>
            <person name="Lewis L.R."/>
            <person name="Margolis J."/>
            <person name="Morgan M."/>
            <person name="Nazareth L.V."/>
            <person name="Nguyen N."/>
            <person name="Okwuonu G."/>
            <person name="Parker D."/>
            <person name="Richards S."/>
            <person name="Ruiz S.J."/>
            <person name="Santibanez J."/>
            <person name="Savard J."/>
            <person name="Scherer S.E."/>
            <person name="Schneider B."/>
            <person name="Sodergren E."/>
            <person name="Tautz D."/>
            <person name="Vattahil S."/>
            <person name="Villasana D."/>
            <person name="White C.S."/>
            <person name="Wright R."/>
            <person name="Park Y."/>
            <person name="Beeman R.W."/>
            <person name="Lord J."/>
            <person name="Oppert B."/>
            <person name="Lorenzen M."/>
            <person name="Brown S."/>
            <person name="Wang L."/>
            <person name="Savard J."/>
            <person name="Tautz D."/>
            <person name="Richards S."/>
            <person name="Weinstock G."/>
            <person name="Gibbs R.A."/>
            <person name="Liu Y."/>
            <person name="Worley K."/>
            <person name="Weinstock G."/>
            <person name="Elsik C.G."/>
            <person name="Reese J.T."/>
            <person name="Elhaik E."/>
            <person name="Landan G."/>
            <person name="Graur D."/>
            <person name="Arensburger P."/>
            <person name="Atkinson P."/>
            <person name="Beeman R.W."/>
            <person name="Beidler J."/>
            <person name="Brown S.J."/>
            <person name="Demuth J.P."/>
            <person name="Drury D.W."/>
            <person name="Du Y.Z."/>
            <person name="Fujiwara H."/>
            <person name="Lorenzen M."/>
            <person name="Maselli V."/>
            <person name="Osanai M."/>
            <person name="Park Y."/>
            <person name="Robertson H.M."/>
            <person name="Tu Z."/>
            <person name="Wang J.J."/>
            <person name="Wang S."/>
            <person name="Richards S."/>
            <person name="Song H."/>
            <person name="Zhang L."/>
            <person name="Sodergren E."/>
            <person name="Werner D."/>
            <person name="Stanke M."/>
            <person name="Morgenstern B."/>
            <person name="Solovyev V."/>
            <person name="Kosarev P."/>
            <person name="Brown G."/>
            <person name="Chen H.C."/>
            <person name="Ermolaeva O."/>
            <person name="Hlavina W."/>
            <person name="Kapustin Y."/>
            <person name="Kiryutin B."/>
            <person name="Kitts P."/>
            <person name="Maglott D."/>
            <person name="Pruitt K."/>
            <person name="Sapojnikov V."/>
            <person name="Souvorov A."/>
            <person name="Mackey A.J."/>
            <person name="Waterhouse R.M."/>
            <person name="Wyder S."/>
            <person name="Zdobnov E.M."/>
            <person name="Zdobnov E.M."/>
            <person name="Wyder S."/>
            <person name="Kriventseva E.V."/>
            <person name="Kadowaki T."/>
            <person name="Bork P."/>
            <person name="Aranda M."/>
            <person name="Bao R."/>
            <person name="Beermann A."/>
            <person name="Berns N."/>
            <person name="Bolognesi R."/>
            <person name="Bonneton F."/>
            <person name="Bopp D."/>
            <person name="Brown S.J."/>
            <person name="Bucher G."/>
            <person name="Butts T."/>
            <person name="Chaumot A."/>
            <person name="Denell R.E."/>
            <person name="Ferrier D.E."/>
            <person name="Friedrich M."/>
            <person name="Gordon C.M."/>
            <person name="Jindra M."/>
            <person name="Klingler M."/>
            <person name="Lan Q."/>
            <person name="Lattorff H.M."/>
            <person name="Laudet V."/>
            <person name="von Levetsow C."/>
            <person name="Liu Z."/>
            <person name="Lutz R."/>
            <person name="Lynch J.A."/>
            <person name="da Fonseca R.N."/>
            <person name="Posnien N."/>
            <person name="Reuter R."/>
            <person name="Roth S."/>
            <person name="Savard J."/>
            <person name="Schinko J.B."/>
            <person name="Schmitt C."/>
            <person name="Schoppmeier M."/>
            <person name="Schroder R."/>
            <person name="Shippy T.D."/>
            <person name="Simonnet F."/>
            <person name="Marques-Souza H."/>
            <person name="Tautz D."/>
            <person name="Tomoyasu Y."/>
            <person name="Trauner J."/>
            <person name="Van der Zee M."/>
            <person name="Vervoort M."/>
            <person name="Wittkopp N."/>
            <person name="Wimmer E.A."/>
            <person name="Yang X."/>
            <person name="Jones A.K."/>
            <person name="Sattelle D.B."/>
            <person name="Ebert P.R."/>
            <person name="Nelson D."/>
            <person name="Scott J.G."/>
            <person name="Beeman R.W."/>
            <person name="Muthukrishnan S."/>
            <person name="Kramer K.J."/>
            <person name="Arakane Y."/>
            <person name="Beeman R.W."/>
            <person name="Zhu Q."/>
            <person name="Hogenkamp D."/>
            <person name="Dixit R."/>
            <person name="Oppert B."/>
            <person name="Jiang H."/>
            <person name="Zou Z."/>
            <person name="Marshall J."/>
            <person name="Elpidina E."/>
            <person name="Vinokurov K."/>
            <person name="Oppert C."/>
            <person name="Zou Z."/>
            <person name="Evans J."/>
            <person name="Lu Z."/>
            <person name="Zhao P."/>
            <person name="Sumathipala N."/>
            <person name="Altincicek B."/>
            <person name="Vilcinskas A."/>
            <person name="Williams M."/>
            <person name="Hultmark D."/>
            <person name="Hetru C."/>
            <person name="Jiang H."/>
            <person name="Grimmelikhuijzen C.J."/>
            <person name="Hauser F."/>
            <person name="Cazzamali G."/>
            <person name="Williamson M."/>
            <person name="Park Y."/>
            <person name="Li B."/>
            <person name="Tanaka Y."/>
            <person name="Predel R."/>
            <person name="Neupert S."/>
            <person name="Schachtner J."/>
            <person name="Verleyen P."/>
            <person name="Raible F."/>
            <person name="Bork P."/>
            <person name="Friedrich M."/>
            <person name="Walden K.K."/>
            <person name="Robertson H.M."/>
            <person name="Angeli S."/>
            <person name="Foret S."/>
            <person name="Bucher G."/>
            <person name="Schuetz S."/>
            <person name="Maleszka R."/>
            <person name="Wimmer E.A."/>
            <person name="Beeman R.W."/>
            <person name="Lorenzen M."/>
            <person name="Tomoyasu Y."/>
            <person name="Miller S.C."/>
            <person name="Grossmann D."/>
            <person name="Bucher G."/>
        </authorList>
    </citation>
    <scope>NUCLEOTIDE SEQUENCE [LARGE SCALE GENOMIC DNA]</scope>
    <source>
        <strain evidence="4 5">Georgia GA2</strain>
    </source>
</reference>
<dbReference type="Pfam" id="PF02926">
    <property type="entry name" value="THUMP"/>
    <property type="match status" value="1"/>
</dbReference>
<dbReference type="Proteomes" id="UP000007266">
    <property type="component" value="Linkage group 3"/>
</dbReference>
<dbReference type="AlphaFoldDB" id="D6WGN0"/>
<dbReference type="InParanoid" id="D6WGN0"/>
<dbReference type="PhylomeDB" id="D6WGN0"/>
<comment type="similarity">
    <text evidence="1">Belongs to the THUMPD1 family.</text>
</comment>
<dbReference type="CDD" id="cd11717">
    <property type="entry name" value="THUMP_THUMPD1_like"/>
    <property type="match status" value="1"/>
</dbReference>
<evidence type="ECO:0000256" key="2">
    <source>
        <dbReference type="PROSITE-ProRule" id="PRU00529"/>
    </source>
</evidence>
<evidence type="ECO:0000313" key="5">
    <source>
        <dbReference type="Proteomes" id="UP000007266"/>
    </source>
</evidence>
<name>D6WGN0_TRICA</name>
<proteinExistence type="inferred from homology"/>
<dbReference type="GO" id="GO:0003723">
    <property type="term" value="F:RNA binding"/>
    <property type="evidence" value="ECO:0000318"/>
    <property type="project" value="GO_Central"/>
</dbReference>
<dbReference type="InterPro" id="IPR004114">
    <property type="entry name" value="THUMP_dom"/>
</dbReference>